<dbReference type="Pfam" id="PF07885">
    <property type="entry name" value="Ion_trans_2"/>
    <property type="match status" value="1"/>
</dbReference>
<dbReference type="PROSITE" id="PS51201">
    <property type="entry name" value="RCK_N"/>
    <property type="match status" value="1"/>
</dbReference>
<dbReference type="EMBL" id="SMFQ01000003">
    <property type="protein sequence ID" value="TCJ87024.1"/>
    <property type="molecule type" value="Genomic_DNA"/>
</dbReference>
<evidence type="ECO:0000313" key="8">
    <source>
        <dbReference type="Proteomes" id="UP000294887"/>
    </source>
</evidence>
<evidence type="ECO:0000256" key="2">
    <source>
        <dbReference type="ARBA" id="ARBA00022448"/>
    </source>
</evidence>
<dbReference type="InterPro" id="IPR036291">
    <property type="entry name" value="NAD(P)-bd_dom_sf"/>
</dbReference>
<protein>
    <submittedName>
        <fullName evidence="7">Ion channel</fullName>
    </submittedName>
</protein>
<feature type="region of interest" description="Disordered" evidence="4">
    <location>
        <begin position="575"/>
        <end position="627"/>
    </location>
</feature>
<evidence type="ECO:0000256" key="3">
    <source>
        <dbReference type="ARBA" id="ARBA00023065"/>
    </source>
</evidence>
<feature type="transmembrane region" description="Helical" evidence="5">
    <location>
        <begin position="76"/>
        <end position="100"/>
    </location>
</feature>
<dbReference type="PANTHER" id="PTHR43833">
    <property type="entry name" value="POTASSIUM CHANNEL PROTEIN 2-RELATED-RELATED"/>
    <property type="match status" value="1"/>
</dbReference>
<feature type="domain" description="RCK N-terminal" evidence="6">
    <location>
        <begin position="123"/>
        <end position="246"/>
    </location>
</feature>
<keyword evidence="5" id="KW-1133">Transmembrane helix</keyword>
<comment type="subcellular location">
    <subcellularLocation>
        <location evidence="1">Cell membrane</location>
        <topology evidence="1">Multi-pass membrane protein</topology>
    </subcellularLocation>
</comment>
<proteinExistence type="predicted"/>
<sequence length="627" mass="70486">MSSLFHILFRRLRSPLFVLVVIYAISILGFVIIPGVDDQGQPWKMSFFHAFYFVSFMATTIGFGEIPYAFTDTQRFWALITMYATVVAWLYCIGMLLSIFQDAVFRQQMRINSFRRRVGNIREPFYIVCGYGDTGTQLTRSLTNEHILTVVIDIDENRITELEGDDFKSPVFALCADASQSEFLEMAGVKHPWCQGMVTLANDDTVNLTVAIVAQLLNPDLRLIARAETPEAEANILSFGANEVINPFETFASRLALAIRSPSLYCLYDWMTGISHQVMKEPPVLAQGLWIISGFGRFGESLYEHLDDEDVDLRVIESDRTKRDLPAGTVMGRATEAATLRKAGIKEAVGIIGGTNIDADNLSILMTAQEENPDIFRVARQNEDKNAHLFEAANLDMVMQRGSVISNTIFALIKTPLLGDFLRIVSRFKNERSNELVSSIIGVVEQDIPDLWEITVCAEETPALYQILKQRPLLVSDVLCGNEMTEDGSYKRTLKTLPLFLRRGEGNVLLPEENRFIKEGDRYLMCGSIKARDNMMLCLNNINMLEYILTGEDKPSGWVLRKLWEYRKGVGATSVDDSFKDSDADEELIKAEDVTEKPERAKDVKSPSDEDKPTSNAPSDTGTNKDE</sequence>
<feature type="compositionally biased region" description="Basic and acidic residues" evidence="4">
    <location>
        <begin position="577"/>
        <end position="613"/>
    </location>
</feature>
<dbReference type="Pfam" id="PF02254">
    <property type="entry name" value="TrkA_N"/>
    <property type="match status" value="2"/>
</dbReference>
<organism evidence="7 8">
    <name type="scientific">Cocleimonas flava</name>
    <dbReference type="NCBI Taxonomy" id="634765"/>
    <lineage>
        <taxon>Bacteria</taxon>
        <taxon>Pseudomonadati</taxon>
        <taxon>Pseudomonadota</taxon>
        <taxon>Gammaproteobacteria</taxon>
        <taxon>Thiotrichales</taxon>
        <taxon>Thiotrichaceae</taxon>
        <taxon>Cocleimonas</taxon>
    </lineage>
</organism>
<dbReference type="OrthoDB" id="9781411at2"/>
<keyword evidence="5" id="KW-0812">Transmembrane</keyword>
<dbReference type="SUPFAM" id="SSF81324">
    <property type="entry name" value="Voltage-gated potassium channels"/>
    <property type="match status" value="1"/>
</dbReference>
<dbReference type="InterPro" id="IPR050721">
    <property type="entry name" value="Trk_Ktr_HKT_K-transport"/>
</dbReference>
<keyword evidence="2" id="KW-0813">Transport</keyword>
<feature type="transmembrane region" description="Helical" evidence="5">
    <location>
        <begin position="45"/>
        <end position="64"/>
    </location>
</feature>
<reference evidence="7 8" key="1">
    <citation type="submission" date="2019-03" db="EMBL/GenBank/DDBJ databases">
        <title>Genomic Encyclopedia of Type Strains, Phase IV (KMG-IV): sequencing the most valuable type-strain genomes for metagenomic binning, comparative biology and taxonomic classification.</title>
        <authorList>
            <person name="Goeker M."/>
        </authorList>
    </citation>
    <scope>NUCLEOTIDE SEQUENCE [LARGE SCALE GENOMIC DNA]</scope>
    <source>
        <strain evidence="7 8">DSM 24830</strain>
    </source>
</reference>
<dbReference type="InterPro" id="IPR013099">
    <property type="entry name" value="K_chnl_dom"/>
</dbReference>
<dbReference type="RefSeq" id="WP_131905336.1">
    <property type="nucleotide sequence ID" value="NZ_BAAAFU010000004.1"/>
</dbReference>
<name>A0A4R1F3A3_9GAMM</name>
<dbReference type="InterPro" id="IPR003148">
    <property type="entry name" value="RCK_N"/>
</dbReference>
<evidence type="ECO:0000313" key="7">
    <source>
        <dbReference type="EMBL" id="TCJ87024.1"/>
    </source>
</evidence>
<keyword evidence="8" id="KW-1185">Reference proteome</keyword>
<evidence type="ECO:0000259" key="6">
    <source>
        <dbReference type="PROSITE" id="PS51201"/>
    </source>
</evidence>
<evidence type="ECO:0000256" key="4">
    <source>
        <dbReference type="SAM" id="MobiDB-lite"/>
    </source>
</evidence>
<accession>A0A4R1F3A3</accession>
<dbReference type="AlphaFoldDB" id="A0A4R1F3A3"/>
<comment type="caution">
    <text evidence="7">The sequence shown here is derived from an EMBL/GenBank/DDBJ whole genome shotgun (WGS) entry which is preliminary data.</text>
</comment>
<feature type="transmembrane region" description="Helical" evidence="5">
    <location>
        <begin position="12"/>
        <end position="33"/>
    </location>
</feature>
<dbReference type="SUPFAM" id="SSF51735">
    <property type="entry name" value="NAD(P)-binding Rossmann-fold domains"/>
    <property type="match status" value="2"/>
</dbReference>
<dbReference type="Proteomes" id="UP000294887">
    <property type="component" value="Unassembled WGS sequence"/>
</dbReference>
<gene>
    <name evidence="7" type="ORF">EV695_1525</name>
</gene>
<dbReference type="PANTHER" id="PTHR43833:SF5">
    <property type="entry name" value="TRK SYSTEM POTASSIUM UPTAKE PROTEIN TRKA"/>
    <property type="match status" value="1"/>
</dbReference>
<dbReference type="Gene3D" id="3.40.50.720">
    <property type="entry name" value="NAD(P)-binding Rossmann-like Domain"/>
    <property type="match status" value="2"/>
</dbReference>
<dbReference type="GO" id="GO:0005886">
    <property type="term" value="C:plasma membrane"/>
    <property type="evidence" value="ECO:0007669"/>
    <property type="project" value="UniProtKB-SubCell"/>
</dbReference>
<evidence type="ECO:0000256" key="1">
    <source>
        <dbReference type="ARBA" id="ARBA00004651"/>
    </source>
</evidence>
<evidence type="ECO:0000256" key="5">
    <source>
        <dbReference type="SAM" id="Phobius"/>
    </source>
</evidence>
<dbReference type="Gene3D" id="1.10.287.70">
    <property type="match status" value="1"/>
</dbReference>
<feature type="compositionally biased region" description="Polar residues" evidence="4">
    <location>
        <begin position="614"/>
        <end position="627"/>
    </location>
</feature>
<keyword evidence="3" id="KW-0406">Ion transport</keyword>
<keyword evidence="5" id="KW-0472">Membrane</keyword>
<dbReference type="GO" id="GO:0006813">
    <property type="term" value="P:potassium ion transport"/>
    <property type="evidence" value="ECO:0007669"/>
    <property type="project" value="InterPro"/>
</dbReference>